<dbReference type="PROSITE" id="PS00411">
    <property type="entry name" value="KINESIN_MOTOR_1"/>
    <property type="match status" value="1"/>
</dbReference>
<evidence type="ECO:0000259" key="29">
    <source>
        <dbReference type="PROSITE" id="PS50067"/>
    </source>
</evidence>
<dbReference type="FunFam" id="3.40.850.10:FF:000035">
    <property type="entry name" value="Kinesin-like protein KIF11"/>
    <property type="match status" value="1"/>
</dbReference>
<evidence type="ECO:0000313" key="32">
    <source>
        <dbReference type="Proteomes" id="UP001221898"/>
    </source>
</evidence>
<evidence type="ECO:0000256" key="28">
    <source>
        <dbReference type="SAM" id="MobiDB-lite"/>
    </source>
</evidence>
<evidence type="ECO:0000256" key="15">
    <source>
        <dbReference type="ARBA" id="ARBA00023155"/>
    </source>
</evidence>
<evidence type="ECO:0000256" key="20">
    <source>
        <dbReference type="ARBA" id="ARBA00023306"/>
    </source>
</evidence>
<dbReference type="InterPro" id="IPR036961">
    <property type="entry name" value="Kinesin_motor_dom_sf"/>
</dbReference>
<feature type="compositionally biased region" description="Basic and acidic residues" evidence="28">
    <location>
        <begin position="1205"/>
        <end position="1222"/>
    </location>
</feature>
<evidence type="ECO:0000256" key="13">
    <source>
        <dbReference type="ARBA" id="ARBA00023054"/>
    </source>
</evidence>
<keyword evidence="13 27" id="KW-0175">Coiled coil</keyword>
<dbReference type="SMART" id="SM00129">
    <property type="entry name" value="KISc"/>
    <property type="match status" value="1"/>
</dbReference>
<sequence length="1278" mass="143363">MALFLRGIAEYTDIRFISTNMSVYNSSANSKKEEKGRNIQVVVRCRPFNAIERKAGSHSVVECDRTRREVNVRTGGSGDKAARKNYTFDMVFGATAKQIDVYRSVVCPILDEVIMGYNCTIFAYGQTGTGKTFTMEGESSPDGAFTWEEDPLAGIIPRSLCQIFEKLSENGTESSVKVSLLEIYNEELFDLLSPCKDAALQIFDDPRNKRGVIIKGLEEITVHNKEEVYNILERGSAKRKTASTLMNTYSSRSHSVFSVTIHMKETTNEGDELIKIGKLNLVDLAGSENIGRSGSVDMRAREAGNINQSLLTLGRVITALVERAPHVPYRESKLTRILQDSLGGRTKTSIIATVSPASHNIEETLSTLDYANRAKNILNKPEMNQKMTKRALLKEYTEEIEHLKRDLFASREKNGVYLSYENYDCMNCQIVAQETQIVEFTEKISVLDEELKRLTELFSYSKLDLEQCTENLQSVKLQLEGAQADLEQTKRRLSEEQFVVSALEATEGKLYSTANKLLTTIDASTTDVSALHEKLDRKKAVEEHNTKMQQSFSKQMDTMFSQMQKSVNEQNVKHQGMLSLCSGFADLLDANATVFGDPTTTITKAFKGIKDLFNDGMIKFHAKMEEQELLCLEGKDSLLHILEEHTLEMEKGIFALIMPGLNAQMERNKNLEHTLQSHSTLAEKMEVMSWETTSFFTEHTQALARLQDNVKAGLRSLQTEQDDLKQEINTAGEKHATGVSQVFSCLQAQLNLLALETQTEFNGLLSESVTIQEPLTSLKKSVEMQCTDAEQRAGSQHSHLETTADGLVAEIRQAGEEGMQKAEEYSGQTGYLKASASEALGSILWCDTTRAIVGSSAEDQLSKIKACKASAHAIQQSVEESCDECVQEANMQQQNAVLELLELLGKQICSDQAVLQDTTTELAGHPGHGLTNVYNFLTEELKQDVPTGKTPQRKDYVYPRVLVKSRNRDELLENFRKPQHELQAALTREFNRDLLPIFLTRVGKDCNKVTIVHRRALSAVYTNVVPVHPTPFYIEDILGRNVTPTSTAVVPAPTLPSPNSSFTSLVPPYRTPIYEPTPIHPAFSHHAALTATYGSGAFSNSIYPFHRAVGDYAHALIRHDPLGKPLLWTPFIQRPLHKRKGGQVRFSNDQTVELEKKFETQKYLSPPERKRLAKMLQLSERQVKTWFQNRRAKWRRLKQENPQGVKRELEGENTERNCEPRQELSVGPDDQSTDVPNSRSQCSSSPVSQEDIESDISDDSDQELDIEEDVESSLNPQL</sequence>
<dbReference type="GO" id="GO:0000922">
    <property type="term" value="C:spindle pole"/>
    <property type="evidence" value="ECO:0007669"/>
    <property type="project" value="UniProtKB-SubCell"/>
</dbReference>
<dbReference type="PRINTS" id="PR00380">
    <property type="entry name" value="KINESINHEAVY"/>
</dbReference>
<dbReference type="InterPro" id="IPR025901">
    <property type="entry name" value="Kinesin-assoc_MT-bd_dom"/>
</dbReference>
<dbReference type="Gene3D" id="3.40.850.10">
    <property type="entry name" value="Kinesin motor domain"/>
    <property type="match status" value="1"/>
</dbReference>
<dbReference type="InterPro" id="IPR001356">
    <property type="entry name" value="HD"/>
</dbReference>
<dbReference type="GO" id="GO:0072686">
    <property type="term" value="C:mitotic spindle"/>
    <property type="evidence" value="ECO:0007669"/>
    <property type="project" value="TreeGrafter"/>
</dbReference>
<dbReference type="CDD" id="cd01364">
    <property type="entry name" value="KISc_BimC_Eg5"/>
    <property type="match status" value="1"/>
</dbReference>
<dbReference type="Pfam" id="PF00225">
    <property type="entry name" value="Kinesin"/>
    <property type="match status" value="1"/>
</dbReference>
<dbReference type="InterPro" id="IPR017970">
    <property type="entry name" value="Homeobox_CS"/>
</dbReference>
<dbReference type="SUPFAM" id="SSF52540">
    <property type="entry name" value="P-loop containing nucleoside triphosphate hydrolases"/>
    <property type="match status" value="1"/>
</dbReference>
<evidence type="ECO:0000256" key="24">
    <source>
        <dbReference type="PROSITE-ProRule" id="PRU00108"/>
    </source>
</evidence>
<proteinExistence type="inferred from homology"/>
<evidence type="ECO:0000256" key="11">
    <source>
        <dbReference type="ARBA" id="ARBA00022840"/>
    </source>
</evidence>
<evidence type="ECO:0000256" key="9">
    <source>
        <dbReference type="ARBA" id="ARBA00022741"/>
    </source>
</evidence>
<comment type="subcellular location">
    <subcellularLocation>
        <location evidence="2">Cytoplasm</location>
        <location evidence="2">Cytoskeleton</location>
        <location evidence="2">Spindle pole</location>
    </subcellularLocation>
    <subcellularLocation>
        <location evidence="1 24 26">Nucleus</location>
    </subcellularLocation>
</comment>
<evidence type="ECO:0000256" key="2">
    <source>
        <dbReference type="ARBA" id="ARBA00004647"/>
    </source>
</evidence>
<dbReference type="GO" id="GO:0090307">
    <property type="term" value="P:mitotic spindle assembly"/>
    <property type="evidence" value="ECO:0007669"/>
    <property type="project" value="TreeGrafter"/>
</dbReference>
<evidence type="ECO:0000256" key="5">
    <source>
        <dbReference type="ARBA" id="ARBA00022491"/>
    </source>
</evidence>
<dbReference type="EMBL" id="JAINUG010000110">
    <property type="protein sequence ID" value="KAJ8395994.1"/>
    <property type="molecule type" value="Genomic_DNA"/>
</dbReference>
<evidence type="ECO:0000256" key="16">
    <source>
        <dbReference type="ARBA" id="ARBA00023163"/>
    </source>
</evidence>
<feature type="compositionally biased region" description="Low complexity" evidence="28">
    <location>
        <begin position="1238"/>
        <end position="1249"/>
    </location>
</feature>
<evidence type="ECO:0000256" key="18">
    <source>
        <dbReference type="ARBA" id="ARBA00023212"/>
    </source>
</evidence>
<dbReference type="GO" id="GO:0000981">
    <property type="term" value="F:DNA-binding transcription factor activity, RNA polymerase II-specific"/>
    <property type="evidence" value="ECO:0007669"/>
    <property type="project" value="InterPro"/>
</dbReference>
<keyword evidence="32" id="KW-1185">Reference proteome</keyword>
<evidence type="ECO:0000256" key="25">
    <source>
        <dbReference type="PROSITE-ProRule" id="PRU00283"/>
    </source>
</evidence>
<evidence type="ECO:0000256" key="7">
    <source>
        <dbReference type="ARBA" id="ARBA00022618"/>
    </source>
</evidence>
<dbReference type="PROSITE" id="PS50071">
    <property type="entry name" value="HOMEOBOX_2"/>
    <property type="match status" value="1"/>
</dbReference>
<dbReference type="SMART" id="SM00389">
    <property type="entry name" value="HOX"/>
    <property type="match status" value="1"/>
</dbReference>
<protein>
    <recommendedName>
        <fullName evidence="22">Hematopoietically-expressed homeobox protein HHEX</fullName>
    </recommendedName>
    <alternativeName>
        <fullName evidence="23">Hematopoietically-expressed homeobox protein hhex</fullName>
    </alternativeName>
</protein>
<feature type="binding site" evidence="25">
    <location>
        <begin position="125"/>
        <end position="132"/>
    </location>
    <ligand>
        <name>ATP</name>
        <dbReference type="ChEBI" id="CHEBI:30616"/>
    </ligand>
</feature>
<keyword evidence="10" id="KW-0498">Mitosis</keyword>
<feature type="compositionally biased region" description="Acidic residues" evidence="28">
    <location>
        <begin position="1250"/>
        <end position="1271"/>
    </location>
</feature>
<dbReference type="InterPro" id="IPR019821">
    <property type="entry name" value="Kinesin_motor_CS"/>
</dbReference>
<dbReference type="GO" id="GO:0051231">
    <property type="term" value="P:spindle elongation"/>
    <property type="evidence" value="ECO:0007669"/>
    <property type="project" value="TreeGrafter"/>
</dbReference>
<keyword evidence="7" id="KW-0132">Cell division</keyword>
<keyword evidence="17 25" id="KW-0505">Motor protein</keyword>
<keyword evidence="12" id="KW-0805">Transcription regulation</keyword>
<feature type="coiled-coil region" evidence="27">
    <location>
        <begin position="707"/>
        <end position="734"/>
    </location>
</feature>
<dbReference type="SUPFAM" id="SSF46689">
    <property type="entry name" value="Homeodomain-like"/>
    <property type="match status" value="1"/>
</dbReference>
<keyword evidence="3" id="KW-0217">Developmental protein</keyword>
<dbReference type="GO" id="GO:0003677">
    <property type="term" value="F:DNA binding"/>
    <property type="evidence" value="ECO:0007669"/>
    <property type="project" value="UniProtKB-UniRule"/>
</dbReference>
<evidence type="ECO:0000256" key="3">
    <source>
        <dbReference type="ARBA" id="ARBA00022473"/>
    </source>
</evidence>
<dbReference type="PANTHER" id="PTHR47970">
    <property type="entry name" value="KINESIN-LIKE PROTEIN KIF11"/>
    <property type="match status" value="1"/>
</dbReference>
<keyword evidence="4" id="KW-0963">Cytoplasm</keyword>
<evidence type="ECO:0000256" key="21">
    <source>
        <dbReference type="ARBA" id="ARBA00034704"/>
    </source>
</evidence>
<evidence type="ECO:0000256" key="27">
    <source>
        <dbReference type="SAM" id="Coils"/>
    </source>
</evidence>
<feature type="region of interest" description="Disordered" evidence="28">
    <location>
        <begin position="1199"/>
        <end position="1278"/>
    </location>
</feature>
<evidence type="ECO:0000256" key="17">
    <source>
        <dbReference type="ARBA" id="ARBA00023175"/>
    </source>
</evidence>
<evidence type="ECO:0000256" key="26">
    <source>
        <dbReference type="RuleBase" id="RU000682"/>
    </source>
</evidence>
<dbReference type="GO" id="GO:0005524">
    <property type="term" value="F:ATP binding"/>
    <property type="evidence" value="ECO:0007669"/>
    <property type="project" value="UniProtKB-UniRule"/>
</dbReference>
<name>A0AAD7S4Y5_9TELE</name>
<dbReference type="PROSITE" id="PS50067">
    <property type="entry name" value="KINESIN_MOTOR_2"/>
    <property type="match status" value="1"/>
</dbReference>
<dbReference type="GO" id="GO:0005634">
    <property type="term" value="C:nucleus"/>
    <property type="evidence" value="ECO:0007669"/>
    <property type="project" value="UniProtKB-SubCell"/>
</dbReference>
<feature type="DNA-binding region" description="Homeobox" evidence="24">
    <location>
        <begin position="1139"/>
        <end position="1198"/>
    </location>
</feature>
<evidence type="ECO:0000259" key="30">
    <source>
        <dbReference type="PROSITE" id="PS50071"/>
    </source>
</evidence>
<dbReference type="FunFam" id="1.10.10.60:FF:000178">
    <property type="entry name" value="hematopoietically-expressed homeobox protein HHEX"/>
    <property type="match status" value="1"/>
</dbReference>
<dbReference type="InterPro" id="IPR009057">
    <property type="entry name" value="Homeodomain-like_sf"/>
</dbReference>
<evidence type="ECO:0000256" key="23">
    <source>
        <dbReference type="ARBA" id="ARBA00074106"/>
    </source>
</evidence>
<dbReference type="InterPro" id="IPR047149">
    <property type="entry name" value="KIF11-like"/>
</dbReference>
<keyword evidence="5" id="KW-0678">Repressor</keyword>
<reference evidence="31" key="1">
    <citation type="journal article" date="2023" name="Science">
        <title>Genome structures resolve the early diversification of teleost fishes.</title>
        <authorList>
            <person name="Parey E."/>
            <person name="Louis A."/>
            <person name="Montfort J."/>
            <person name="Bouchez O."/>
            <person name="Roques C."/>
            <person name="Iampietro C."/>
            <person name="Lluch J."/>
            <person name="Castinel A."/>
            <person name="Donnadieu C."/>
            <person name="Desvignes T."/>
            <person name="Floi Bucao C."/>
            <person name="Jouanno E."/>
            <person name="Wen M."/>
            <person name="Mejri S."/>
            <person name="Dirks R."/>
            <person name="Jansen H."/>
            <person name="Henkel C."/>
            <person name="Chen W.J."/>
            <person name="Zahm M."/>
            <person name="Cabau C."/>
            <person name="Klopp C."/>
            <person name="Thompson A.W."/>
            <person name="Robinson-Rechavi M."/>
            <person name="Braasch I."/>
            <person name="Lecointre G."/>
            <person name="Bobe J."/>
            <person name="Postlethwait J.H."/>
            <person name="Berthelot C."/>
            <person name="Roest Crollius H."/>
            <person name="Guiguen Y."/>
        </authorList>
    </citation>
    <scope>NUCLEOTIDE SEQUENCE</scope>
    <source>
        <strain evidence="31">NC1722</strain>
    </source>
</reference>
<feature type="coiled-coil region" evidence="27">
    <location>
        <begin position="386"/>
        <end position="413"/>
    </location>
</feature>
<feature type="domain" description="Homeobox" evidence="30">
    <location>
        <begin position="1137"/>
        <end position="1197"/>
    </location>
</feature>
<dbReference type="Proteomes" id="UP001221898">
    <property type="component" value="Unassembled WGS sequence"/>
</dbReference>
<dbReference type="Pfam" id="PF00046">
    <property type="entry name" value="Homeodomain"/>
    <property type="match status" value="1"/>
</dbReference>
<keyword evidence="9 25" id="KW-0547">Nucleotide-binding</keyword>
<dbReference type="InterPro" id="IPR047241">
    <property type="entry name" value="KIF11-like_kin_motor_dom"/>
</dbReference>
<dbReference type="GO" id="GO:0005876">
    <property type="term" value="C:spindle microtubule"/>
    <property type="evidence" value="ECO:0007669"/>
    <property type="project" value="TreeGrafter"/>
</dbReference>
<dbReference type="GO" id="GO:0008574">
    <property type="term" value="F:plus-end-directed microtubule motor activity"/>
    <property type="evidence" value="ECO:0007669"/>
    <property type="project" value="TreeGrafter"/>
</dbReference>
<dbReference type="AlphaFoldDB" id="A0AAD7S4Y5"/>
<feature type="domain" description="Kinesin motor" evidence="29">
    <location>
        <begin position="38"/>
        <end position="377"/>
    </location>
</feature>
<feature type="coiled-coil region" evidence="27">
    <location>
        <begin position="437"/>
        <end position="496"/>
    </location>
</feature>
<dbReference type="Gene3D" id="1.10.10.60">
    <property type="entry name" value="Homeodomain-like"/>
    <property type="match status" value="1"/>
</dbReference>
<evidence type="ECO:0000256" key="10">
    <source>
        <dbReference type="ARBA" id="ARBA00022776"/>
    </source>
</evidence>
<evidence type="ECO:0000256" key="4">
    <source>
        <dbReference type="ARBA" id="ARBA00022490"/>
    </source>
</evidence>
<keyword evidence="15 24" id="KW-0371">Homeobox</keyword>
<dbReference type="InterPro" id="IPR027417">
    <property type="entry name" value="P-loop_NTPase"/>
</dbReference>
<keyword evidence="6" id="KW-0597">Phosphoprotein</keyword>
<dbReference type="GO" id="GO:0008017">
    <property type="term" value="F:microtubule binding"/>
    <property type="evidence" value="ECO:0007669"/>
    <property type="project" value="InterPro"/>
</dbReference>
<evidence type="ECO:0000313" key="31">
    <source>
        <dbReference type="EMBL" id="KAJ8395994.1"/>
    </source>
</evidence>
<keyword evidence="8" id="KW-0493">Microtubule</keyword>
<evidence type="ECO:0000256" key="22">
    <source>
        <dbReference type="ARBA" id="ARBA00073682"/>
    </source>
</evidence>
<comment type="caution">
    <text evidence="31">The sequence shown here is derived from an EMBL/GenBank/DDBJ whole genome shotgun (WGS) entry which is preliminary data.</text>
</comment>
<dbReference type="CDD" id="cd00086">
    <property type="entry name" value="homeodomain"/>
    <property type="match status" value="1"/>
</dbReference>
<keyword evidence="20" id="KW-0131">Cell cycle</keyword>
<accession>A0AAD7S4Y5</accession>
<keyword evidence="19 24" id="KW-0539">Nucleus</keyword>
<dbReference type="GO" id="GO:0051301">
    <property type="term" value="P:cell division"/>
    <property type="evidence" value="ECO:0007669"/>
    <property type="project" value="UniProtKB-KW"/>
</dbReference>
<evidence type="ECO:0000256" key="14">
    <source>
        <dbReference type="ARBA" id="ARBA00023125"/>
    </source>
</evidence>
<dbReference type="PANTHER" id="PTHR47970:SF12">
    <property type="entry name" value="KINESIN FAMILY MEMBER 11"/>
    <property type="match status" value="1"/>
</dbReference>
<evidence type="ECO:0000256" key="19">
    <source>
        <dbReference type="ARBA" id="ARBA00023242"/>
    </source>
</evidence>
<keyword evidence="18" id="KW-0206">Cytoskeleton</keyword>
<dbReference type="InterPro" id="IPR001752">
    <property type="entry name" value="Kinesin_motor_dom"/>
</dbReference>
<dbReference type="Pfam" id="PF13931">
    <property type="entry name" value="Microtub_bind"/>
    <property type="match status" value="1"/>
</dbReference>
<evidence type="ECO:0000256" key="1">
    <source>
        <dbReference type="ARBA" id="ARBA00004123"/>
    </source>
</evidence>
<keyword evidence="16" id="KW-0804">Transcription</keyword>
<dbReference type="GO" id="GO:0007018">
    <property type="term" value="P:microtubule-based movement"/>
    <property type="evidence" value="ECO:0007669"/>
    <property type="project" value="InterPro"/>
</dbReference>
<keyword evidence="14 24" id="KW-0238">DNA-binding</keyword>
<comment type="similarity">
    <text evidence="21">Belongs to the TRAFAC class myosin-kinesin ATPase superfamily. Kinesin family. KIN-5/BimC subfamily.</text>
</comment>
<evidence type="ECO:0000256" key="6">
    <source>
        <dbReference type="ARBA" id="ARBA00022553"/>
    </source>
</evidence>
<dbReference type="PROSITE" id="PS00027">
    <property type="entry name" value="HOMEOBOX_1"/>
    <property type="match status" value="1"/>
</dbReference>
<evidence type="ECO:0000256" key="12">
    <source>
        <dbReference type="ARBA" id="ARBA00023015"/>
    </source>
</evidence>
<gene>
    <name evidence="31" type="ORF">AAFF_G00025260</name>
</gene>
<organism evidence="31 32">
    <name type="scientific">Aldrovandia affinis</name>
    <dbReference type="NCBI Taxonomy" id="143900"/>
    <lineage>
        <taxon>Eukaryota</taxon>
        <taxon>Metazoa</taxon>
        <taxon>Chordata</taxon>
        <taxon>Craniata</taxon>
        <taxon>Vertebrata</taxon>
        <taxon>Euteleostomi</taxon>
        <taxon>Actinopterygii</taxon>
        <taxon>Neopterygii</taxon>
        <taxon>Teleostei</taxon>
        <taxon>Notacanthiformes</taxon>
        <taxon>Halosauridae</taxon>
        <taxon>Aldrovandia</taxon>
    </lineage>
</organism>
<evidence type="ECO:0000256" key="8">
    <source>
        <dbReference type="ARBA" id="ARBA00022701"/>
    </source>
</evidence>
<keyword evidence="11 25" id="KW-0067">ATP-binding</keyword>